<dbReference type="PANTHER" id="PTHR46013:SF4">
    <property type="entry name" value="B-CELL RECEPTOR CD22-RELATED"/>
    <property type="match status" value="1"/>
</dbReference>
<reference evidence="4" key="2">
    <citation type="submission" date="2025-08" db="UniProtKB">
        <authorList>
            <consortium name="Ensembl"/>
        </authorList>
    </citation>
    <scope>IDENTIFICATION</scope>
</reference>
<feature type="chain" id="PRO_5043344469" description="Ig-like domain-containing protein" evidence="2">
    <location>
        <begin position="22"/>
        <end position="526"/>
    </location>
</feature>
<evidence type="ECO:0000313" key="5">
    <source>
        <dbReference type="Proteomes" id="UP001501920"/>
    </source>
</evidence>
<dbReference type="InterPro" id="IPR036179">
    <property type="entry name" value="Ig-like_dom_sf"/>
</dbReference>
<dbReference type="InterPro" id="IPR013106">
    <property type="entry name" value="Ig_V-set"/>
</dbReference>
<keyword evidence="2" id="KW-0732">Signal</keyword>
<sequence length="526" mass="60082">MDFTQNVLQLILLLSISGCLGESGSCSPQTICALRDSEVTMKCSYPDISIKTVFWFGFKQKAKWKNETQPEDLALDSDYKQRANFKKTRSSSTFTIRELRERDSGEYHLMIITEQGQKHLNISTAVNLTVTDLWVKMTTDHKQQTVTLTCSTSCSLTSKPKNYYWYKNGVKTQKKASKNLQPLVLSSKASCLDAGSYSCSVSDTEEIRSSELRVFESCWNVTYTDRRLCVLEGSSVDLPCTFSYASNQTVTDVFWYYYSLEEKPKELSKEKQFAGRVEYIGDKERNCTLRMRDVRKRDSGEYRFQFRIDTQEGMFSGKAEVFLNITDLQVNSSTASDGQMVTLMCSTICTLPNNPTYFWYRNRQPVPNKVTRDNKLYLNSTSSEDLLQYSCTLQSPEDSSVLLTVGVSVFLVLILITAALWMWRRKFMSSEDHRSTGENEQDNSSPVYGNISALALTSDSACTASNDQNDILYYNLRFKHTHTQEMPVYHTKFAKRTRESVHYAVVNFHRPAATQSLAAVRTDDPF</sequence>
<keyword evidence="1" id="KW-1133">Transmembrane helix</keyword>
<dbReference type="Gene3D" id="2.60.40.10">
    <property type="entry name" value="Immunoglobulins"/>
    <property type="match status" value="4"/>
</dbReference>
<feature type="signal peptide" evidence="2">
    <location>
        <begin position="1"/>
        <end position="21"/>
    </location>
</feature>
<dbReference type="PROSITE" id="PS50835">
    <property type="entry name" value="IG_LIKE"/>
    <property type="match status" value="2"/>
</dbReference>
<name>A0AAR2JQU2_PYGNA</name>
<dbReference type="Ensembl" id="ENSPNAT00000054416.1">
    <property type="protein sequence ID" value="ENSPNAP00000052657.1"/>
    <property type="gene ID" value="ENSPNAG00000005522.2"/>
</dbReference>
<evidence type="ECO:0000259" key="3">
    <source>
        <dbReference type="PROSITE" id="PS50835"/>
    </source>
</evidence>
<protein>
    <recommendedName>
        <fullName evidence="3">Ig-like domain-containing protein</fullName>
    </recommendedName>
</protein>
<reference evidence="4" key="3">
    <citation type="submission" date="2025-09" db="UniProtKB">
        <authorList>
            <consortium name="Ensembl"/>
        </authorList>
    </citation>
    <scope>IDENTIFICATION</scope>
</reference>
<evidence type="ECO:0000313" key="4">
    <source>
        <dbReference type="Ensembl" id="ENSPNAP00000052657.1"/>
    </source>
</evidence>
<keyword evidence="1" id="KW-0812">Transmembrane</keyword>
<dbReference type="GeneID" id="108436600"/>
<feature type="transmembrane region" description="Helical" evidence="1">
    <location>
        <begin position="401"/>
        <end position="423"/>
    </location>
</feature>
<dbReference type="AlphaFoldDB" id="A0AAR2JQU2"/>
<reference evidence="4 5" key="1">
    <citation type="submission" date="2020-10" db="EMBL/GenBank/DDBJ databases">
        <title>Pygocentrus nattereri (red-bellied piranha) genome, fPygNat1, primary haplotype.</title>
        <authorList>
            <person name="Myers G."/>
            <person name="Meyer A."/>
            <person name="Karagic N."/>
            <person name="Pippel M."/>
            <person name="Winkler S."/>
            <person name="Tracey A."/>
            <person name="Wood J."/>
            <person name="Formenti G."/>
            <person name="Howe K."/>
            <person name="Fedrigo O."/>
            <person name="Jarvis E.D."/>
        </authorList>
    </citation>
    <scope>NUCLEOTIDE SEQUENCE [LARGE SCALE GENOMIC DNA]</scope>
</reference>
<feature type="domain" description="Ig-like" evidence="3">
    <location>
        <begin position="319"/>
        <end position="408"/>
    </location>
</feature>
<dbReference type="Pfam" id="PF13895">
    <property type="entry name" value="Ig_2"/>
    <property type="match status" value="2"/>
</dbReference>
<dbReference type="GeneTree" id="ENSGT00990000204053"/>
<organism evidence="4 5">
    <name type="scientific">Pygocentrus nattereri</name>
    <name type="common">Red-bellied piranha</name>
    <dbReference type="NCBI Taxonomy" id="42514"/>
    <lineage>
        <taxon>Eukaryota</taxon>
        <taxon>Metazoa</taxon>
        <taxon>Chordata</taxon>
        <taxon>Craniata</taxon>
        <taxon>Vertebrata</taxon>
        <taxon>Euteleostomi</taxon>
        <taxon>Actinopterygii</taxon>
        <taxon>Neopterygii</taxon>
        <taxon>Teleostei</taxon>
        <taxon>Ostariophysi</taxon>
        <taxon>Characiformes</taxon>
        <taxon>Characoidei</taxon>
        <taxon>Pygocentrus</taxon>
    </lineage>
</organism>
<dbReference type="RefSeq" id="XP_017568683.2">
    <property type="nucleotide sequence ID" value="XM_017713194.2"/>
</dbReference>
<keyword evidence="5" id="KW-1185">Reference proteome</keyword>
<dbReference type="InterPro" id="IPR003599">
    <property type="entry name" value="Ig_sub"/>
</dbReference>
<dbReference type="Proteomes" id="UP001501920">
    <property type="component" value="Chromosome 25"/>
</dbReference>
<accession>A0AAR2JQU2</accession>
<dbReference type="Pfam" id="PF07686">
    <property type="entry name" value="V-set"/>
    <property type="match status" value="1"/>
</dbReference>
<keyword evidence="1" id="KW-0472">Membrane</keyword>
<dbReference type="InterPro" id="IPR013783">
    <property type="entry name" value="Ig-like_fold"/>
</dbReference>
<dbReference type="SUPFAM" id="SSF48726">
    <property type="entry name" value="Immunoglobulin"/>
    <property type="match status" value="4"/>
</dbReference>
<dbReference type="SMART" id="SM00409">
    <property type="entry name" value="IG"/>
    <property type="match status" value="4"/>
</dbReference>
<dbReference type="PANTHER" id="PTHR46013">
    <property type="entry name" value="VASCULAR CELL ADHESION MOLECULE 1"/>
    <property type="match status" value="1"/>
</dbReference>
<feature type="domain" description="Ig-like" evidence="3">
    <location>
        <begin position="144"/>
        <end position="215"/>
    </location>
</feature>
<evidence type="ECO:0000256" key="1">
    <source>
        <dbReference type="SAM" id="Phobius"/>
    </source>
</evidence>
<evidence type="ECO:0000256" key="2">
    <source>
        <dbReference type="SAM" id="SignalP"/>
    </source>
</evidence>
<proteinExistence type="predicted"/>
<dbReference type="InterPro" id="IPR007110">
    <property type="entry name" value="Ig-like_dom"/>
</dbReference>